<evidence type="ECO:0000313" key="4">
    <source>
        <dbReference type="Proteomes" id="UP001281614"/>
    </source>
</evidence>
<dbReference type="AlphaFoldDB" id="A0AAE0D227"/>
<proteinExistence type="predicted"/>
<evidence type="ECO:0000256" key="2">
    <source>
        <dbReference type="SAM" id="Phobius"/>
    </source>
</evidence>
<keyword evidence="2" id="KW-0812">Transmembrane</keyword>
<comment type="caution">
    <text evidence="3">The sequence shown here is derived from an EMBL/GenBank/DDBJ whole genome shotgun (WGS) entry which is preliminary data.</text>
</comment>
<feature type="transmembrane region" description="Helical" evidence="2">
    <location>
        <begin position="131"/>
        <end position="151"/>
    </location>
</feature>
<feature type="compositionally biased region" description="Polar residues" evidence="1">
    <location>
        <begin position="1"/>
        <end position="28"/>
    </location>
</feature>
<gene>
    <name evidence="3" type="ORF">CKAH01_07388</name>
</gene>
<feature type="region of interest" description="Disordered" evidence="1">
    <location>
        <begin position="1"/>
        <end position="64"/>
    </location>
</feature>
<name>A0AAE0D227_COLKA</name>
<evidence type="ECO:0000256" key="1">
    <source>
        <dbReference type="SAM" id="MobiDB-lite"/>
    </source>
</evidence>
<feature type="compositionally biased region" description="Polar residues" evidence="1">
    <location>
        <begin position="37"/>
        <end position="49"/>
    </location>
</feature>
<protein>
    <submittedName>
        <fullName evidence="3">Uncharacterized protein</fullName>
    </submittedName>
</protein>
<organism evidence="3 4">
    <name type="scientific">Colletotrichum kahawae</name>
    <name type="common">Coffee berry disease fungus</name>
    <dbReference type="NCBI Taxonomy" id="34407"/>
    <lineage>
        <taxon>Eukaryota</taxon>
        <taxon>Fungi</taxon>
        <taxon>Dikarya</taxon>
        <taxon>Ascomycota</taxon>
        <taxon>Pezizomycotina</taxon>
        <taxon>Sordariomycetes</taxon>
        <taxon>Hypocreomycetidae</taxon>
        <taxon>Glomerellales</taxon>
        <taxon>Glomerellaceae</taxon>
        <taxon>Colletotrichum</taxon>
        <taxon>Colletotrichum gloeosporioides species complex</taxon>
    </lineage>
</organism>
<keyword evidence="2" id="KW-0472">Membrane</keyword>
<keyword evidence="4" id="KW-1185">Reference proteome</keyword>
<dbReference type="Proteomes" id="UP001281614">
    <property type="component" value="Unassembled WGS sequence"/>
</dbReference>
<accession>A0AAE0D227</accession>
<reference evidence="3" key="1">
    <citation type="submission" date="2023-02" db="EMBL/GenBank/DDBJ databases">
        <title>Colletotrichum kahawae CIFC_Que2 genome sequencing and assembly.</title>
        <authorList>
            <person name="Baroncelli R."/>
        </authorList>
    </citation>
    <scope>NUCLEOTIDE SEQUENCE</scope>
    <source>
        <strain evidence="3">CIFC_Que2</strain>
    </source>
</reference>
<dbReference type="EMBL" id="VYYT01000378">
    <property type="protein sequence ID" value="KAK2738698.1"/>
    <property type="molecule type" value="Genomic_DNA"/>
</dbReference>
<keyword evidence="2" id="KW-1133">Transmembrane helix</keyword>
<evidence type="ECO:0000313" key="3">
    <source>
        <dbReference type="EMBL" id="KAK2738698.1"/>
    </source>
</evidence>
<sequence>MDLIQKSVSSADNHSGPNTQSPVGQTIHLTEPPAPDNNRTPSVHPTHSLTAKPAGSPLPLPWSPTSNRRPGYTYYTYATRGGVVTTWDRLHGVARARIGRVAQACVPLACLIGRDAVLTCRLPRNSELMNASHVFLLLLLLVPFISPAWAVRSRE</sequence>